<dbReference type="SUPFAM" id="SSF55681">
    <property type="entry name" value="Class II aaRS and biotin synthetases"/>
    <property type="match status" value="1"/>
</dbReference>
<comment type="caution">
    <text evidence="11">The sequence shown here is derived from an EMBL/GenBank/DDBJ whole genome shotgun (WGS) entry which is preliminary data.</text>
</comment>
<accession>A0ABS7CJN7</accession>
<dbReference type="Proteomes" id="UP001519887">
    <property type="component" value="Unassembled WGS sequence"/>
</dbReference>
<dbReference type="Pfam" id="PF00587">
    <property type="entry name" value="tRNA-synt_2b"/>
    <property type="match status" value="1"/>
</dbReference>
<name>A0ABS7CJN7_9BACL</name>
<evidence type="ECO:0000256" key="3">
    <source>
        <dbReference type="ARBA" id="ARBA00022598"/>
    </source>
</evidence>
<evidence type="ECO:0000256" key="5">
    <source>
        <dbReference type="ARBA" id="ARBA00022840"/>
    </source>
</evidence>
<evidence type="ECO:0000256" key="9">
    <source>
        <dbReference type="NCBIfam" id="TIGR00409"/>
    </source>
</evidence>
<feature type="non-terminal residue" evidence="11">
    <location>
        <position position="1"/>
    </location>
</feature>
<keyword evidence="5" id="KW-0067">ATP-binding</keyword>
<dbReference type="InterPro" id="IPR002314">
    <property type="entry name" value="aa-tRNA-synt_IIb"/>
</dbReference>
<dbReference type="PANTHER" id="PTHR42753:SF2">
    <property type="entry name" value="PROLINE--TRNA LIGASE"/>
    <property type="match status" value="1"/>
</dbReference>
<dbReference type="EMBL" id="JAHZIK010002751">
    <property type="protein sequence ID" value="MBW7461179.1"/>
    <property type="molecule type" value="Genomic_DNA"/>
</dbReference>
<gene>
    <name evidence="11" type="primary">proS</name>
    <name evidence="11" type="ORF">K0U00_44705</name>
</gene>
<evidence type="ECO:0000256" key="2">
    <source>
        <dbReference type="ARBA" id="ARBA00019110"/>
    </source>
</evidence>
<dbReference type="InterPro" id="IPR004500">
    <property type="entry name" value="Pro-tRNA-synth_IIa_bac-type"/>
</dbReference>
<proteinExistence type="predicted"/>
<evidence type="ECO:0000256" key="4">
    <source>
        <dbReference type="ARBA" id="ARBA00022741"/>
    </source>
</evidence>
<sequence length="222" mass="25432">HQLMVKGGFIRQLAAGVYSLLPLGRKALRRVETIVREEMDKVQAQEILLPALQPADLWRQSGRYDRYGPELVRLHDRSGREFVLGPTHEEIITTLVQQEVNSYKRLPLLLYQIQTKFRDERRPRFGLLRCREFVMKDAYSFDTDWEGLGRIYDAMYEAYHRIFERCGLNFRAVEADAGSIGGEGGTHEFMALAESGEDVIMSCRSCGYSANLEKAQFQSSGS</sequence>
<organism evidence="11 12">
    <name type="scientific">Paenibacillus sepulcri</name>
    <dbReference type="NCBI Taxonomy" id="359917"/>
    <lineage>
        <taxon>Bacteria</taxon>
        <taxon>Bacillati</taxon>
        <taxon>Bacillota</taxon>
        <taxon>Bacilli</taxon>
        <taxon>Bacillales</taxon>
        <taxon>Paenibacillaceae</taxon>
        <taxon>Paenibacillus</taxon>
    </lineage>
</organism>
<dbReference type="PRINTS" id="PR01046">
    <property type="entry name" value="TRNASYNTHPRO"/>
</dbReference>
<evidence type="ECO:0000313" key="12">
    <source>
        <dbReference type="Proteomes" id="UP001519887"/>
    </source>
</evidence>
<evidence type="ECO:0000256" key="8">
    <source>
        <dbReference type="ARBA" id="ARBA00047671"/>
    </source>
</evidence>
<dbReference type="GO" id="GO:0004827">
    <property type="term" value="F:proline-tRNA ligase activity"/>
    <property type="evidence" value="ECO:0007669"/>
    <property type="project" value="UniProtKB-EC"/>
</dbReference>
<keyword evidence="7" id="KW-0030">Aminoacyl-tRNA synthetase</keyword>
<dbReference type="InterPro" id="IPR002316">
    <property type="entry name" value="Pro-tRNA-ligase_IIa"/>
</dbReference>
<evidence type="ECO:0000313" key="11">
    <source>
        <dbReference type="EMBL" id="MBW7461179.1"/>
    </source>
</evidence>
<evidence type="ECO:0000256" key="7">
    <source>
        <dbReference type="ARBA" id="ARBA00023146"/>
    </source>
</evidence>
<evidence type="ECO:0000259" key="10">
    <source>
        <dbReference type="PROSITE" id="PS50862"/>
    </source>
</evidence>
<dbReference type="InterPro" id="IPR033730">
    <property type="entry name" value="ProRS_core_prok"/>
</dbReference>
<keyword evidence="6" id="KW-0648">Protein biosynthesis</keyword>
<evidence type="ECO:0000256" key="1">
    <source>
        <dbReference type="ARBA" id="ARBA00012831"/>
    </source>
</evidence>
<dbReference type="InterPro" id="IPR006195">
    <property type="entry name" value="aa-tRNA-synth_II"/>
</dbReference>
<feature type="non-terminal residue" evidence="11">
    <location>
        <position position="222"/>
    </location>
</feature>
<keyword evidence="12" id="KW-1185">Reference proteome</keyword>
<evidence type="ECO:0000256" key="6">
    <source>
        <dbReference type="ARBA" id="ARBA00022917"/>
    </source>
</evidence>
<protein>
    <recommendedName>
        <fullName evidence="2 9">Proline--tRNA ligase</fullName>
        <ecNumber evidence="1 9">6.1.1.15</ecNumber>
    </recommendedName>
</protein>
<feature type="domain" description="Aminoacyl-transfer RNA synthetases class-II family profile" evidence="10">
    <location>
        <begin position="1"/>
        <end position="222"/>
    </location>
</feature>
<dbReference type="PANTHER" id="PTHR42753">
    <property type="entry name" value="MITOCHONDRIAL RIBOSOME PROTEIN L39/PROLYL-TRNA LIGASE FAMILY MEMBER"/>
    <property type="match status" value="1"/>
</dbReference>
<dbReference type="CDD" id="cd00779">
    <property type="entry name" value="ProRS_core_prok"/>
    <property type="match status" value="1"/>
</dbReference>
<reference evidence="11 12" key="1">
    <citation type="submission" date="2021-07" db="EMBL/GenBank/DDBJ databases">
        <title>Paenibacillus radiodurans sp. nov., isolated from the southeastern edge of Tengger Desert.</title>
        <authorList>
            <person name="Zhang G."/>
        </authorList>
    </citation>
    <scope>NUCLEOTIDE SEQUENCE [LARGE SCALE GENOMIC DNA]</scope>
    <source>
        <strain evidence="11 12">CCM 7311</strain>
    </source>
</reference>
<dbReference type="NCBIfam" id="TIGR00409">
    <property type="entry name" value="proS_fam_II"/>
    <property type="match status" value="1"/>
</dbReference>
<dbReference type="InterPro" id="IPR045864">
    <property type="entry name" value="aa-tRNA-synth_II/BPL/LPL"/>
</dbReference>
<keyword evidence="3 11" id="KW-0436">Ligase</keyword>
<dbReference type="Gene3D" id="3.30.930.10">
    <property type="entry name" value="Bira Bifunctional Protein, Domain 2"/>
    <property type="match status" value="1"/>
</dbReference>
<comment type="catalytic activity">
    <reaction evidence="8">
        <text>tRNA(Pro) + L-proline + ATP = L-prolyl-tRNA(Pro) + AMP + diphosphate</text>
        <dbReference type="Rhea" id="RHEA:14305"/>
        <dbReference type="Rhea" id="RHEA-COMP:9700"/>
        <dbReference type="Rhea" id="RHEA-COMP:9702"/>
        <dbReference type="ChEBI" id="CHEBI:30616"/>
        <dbReference type="ChEBI" id="CHEBI:33019"/>
        <dbReference type="ChEBI" id="CHEBI:60039"/>
        <dbReference type="ChEBI" id="CHEBI:78442"/>
        <dbReference type="ChEBI" id="CHEBI:78532"/>
        <dbReference type="ChEBI" id="CHEBI:456215"/>
        <dbReference type="EC" id="6.1.1.15"/>
    </reaction>
</comment>
<dbReference type="PROSITE" id="PS50862">
    <property type="entry name" value="AA_TRNA_LIGASE_II"/>
    <property type="match status" value="1"/>
</dbReference>
<dbReference type="InterPro" id="IPR050062">
    <property type="entry name" value="Pro-tRNA_synthetase"/>
</dbReference>
<keyword evidence="4" id="KW-0547">Nucleotide-binding</keyword>
<dbReference type="EC" id="6.1.1.15" evidence="1 9"/>